<keyword evidence="3" id="KW-1185">Reference proteome</keyword>
<evidence type="ECO:0000256" key="1">
    <source>
        <dbReference type="SAM" id="MobiDB-lite"/>
    </source>
</evidence>
<dbReference type="EMBL" id="KB007982">
    <property type="protein sequence ID" value="ELR16813.1"/>
    <property type="molecule type" value="Genomic_DNA"/>
</dbReference>
<name>L8GW31_ACACF</name>
<dbReference type="AlphaFoldDB" id="L8GW31"/>
<dbReference type="Proteomes" id="UP000011083">
    <property type="component" value="Unassembled WGS sequence"/>
</dbReference>
<proteinExistence type="predicted"/>
<evidence type="ECO:0000313" key="2">
    <source>
        <dbReference type="EMBL" id="ELR16813.1"/>
    </source>
</evidence>
<feature type="region of interest" description="Disordered" evidence="1">
    <location>
        <begin position="1"/>
        <end position="24"/>
    </location>
</feature>
<dbReference type="RefSeq" id="XP_004338826.1">
    <property type="nucleotide sequence ID" value="XM_004338778.1"/>
</dbReference>
<evidence type="ECO:0000313" key="3">
    <source>
        <dbReference type="Proteomes" id="UP000011083"/>
    </source>
</evidence>
<organism evidence="2 3">
    <name type="scientific">Acanthamoeba castellanii (strain ATCC 30010 / Neff)</name>
    <dbReference type="NCBI Taxonomy" id="1257118"/>
    <lineage>
        <taxon>Eukaryota</taxon>
        <taxon>Amoebozoa</taxon>
        <taxon>Discosea</taxon>
        <taxon>Longamoebia</taxon>
        <taxon>Centramoebida</taxon>
        <taxon>Acanthamoebidae</taxon>
        <taxon>Acanthamoeba</taxon>
    </lineage>
</organism>
<accession>L8GW31</accession>
<gene>
    <name evidence="2" type="ORF">ACA1_383440</name>
</gene>
<dbReference type="GeneID" id="14917532"/>
<reference evidence="2 3" key="1">
    <citation type="journal article" date="2013" name="Genome Biol.">
        <title>Genome of Acanthamoeba castellanii highlights extensive lateral gene transfer and early evolution of tyrosine kinase signaling.</title>
        <authorList>
            <person name="Clarke M."/>
            <person name="Lohan A.J."/>
            <person name="Liu B."/>
            <person name="Lagkouvardos I."/>
            <person name="Roy S."/>
            <person name="Zafar N."/>
            <person name="Bertelli C."/>
            <person name="Schilde C."/>
            <person name="Kianianmomeni A."/>
            <person name="Burglin T.R."/>
            <person name="Frech C."/>
            <person name="Turcotte B."/>
            <person name="Kopec K.O."/>
            <person name="Synnott J.M."/>
            <person name="Choo C."/>
            <person name="Paponov I."/>
            <person name="Finkler A."/>
            <person name="Soon Heng Tan C."/>
            <person name="Hutchins A.P."/>
            <person name="Weinmeier T."/>
            <person name="Rattei T."/>
            <person name="Chu J.S."/>
            <person name="Gimenez G."/>
            <person name="Irimia M."/>
            <person name="Rigden D.J."/>
            <person name="Fitzpatrick D.A."/>
            <person name="Lorenzo-Morales J."/>
            <person name="Bateman A."/>
            <person name="Chiu C.H."/>
            <person name="Tang P."/>
            <person name="Hegemann P."/>
            <person name="Fromm H."/>
            <person name="Raoult D."/>
            <person name="Greub G."/>
            <person name="Miranda-Saavedra D."/>
            <person name="Chen N."/>
            <person name="Nash P."/>
            <person name="Ginger M.L."/>
            <person name="Horn M."/>
            <person name="Schaap P."/>
            <person name="Caler L."/>
            <person name="Loftus B."/>
        </authorList>
    </citation>
    <scope>NUCLEOTIDE SEQUENCE [LARGE SCALE GENOMIC DNA]</scope>
    <source>
        <strain evidence="2 3">Neff</strain>
    </source>
</reference>
<protein>
    <submittedName>
        <fullName evidence="2">Uncharacterized protein</fullName>
    </submittedName>
</protein>
<sequence>MSRNGRNGRVVAASDTKSKRLTTGESGSGALIVWRSFRNSLGESLGEKAKTSTLEAKLRLFLLRESDLGSMGLGEKSEERRQMGVDSN</sequence>
<dbReference type="VEuPathDB" id="AmoebaDB:ACA1_383440"/>
<dbReference type="KEGG" id="acan:ACA1_383440"/>